<organism evidence="2 3">
    <name type="scientific">Pseudomonas knackmussii (strain DSM 6978 / CCUG 54928 / LMG 23759 / B13)</name>
    <dbReference type="NCBI Taxonomy" id="1301098"/>
    <lineage>
        <taxon>Bacteria</taxon>
        <taxon>Pseudomonadati</taxon>
        <taxon>Pseudomonadota</taxon>
        <taxon>Gammaproteobacteria</taxon>
        <taxon>Pseudomonadales</taxon>
        <taxon>Pseudomonadaceae</taxon>
        <taxon>Pseudomonas</taxon>
    </lineage>
</organism>
<protein>
    <recommendedName>
        <fullName evidence="1">Regulator of ribonuclease activity B domain-containing protein</fullName>
    </recommendedName>
</protein>
<dbReference type="Proteomes" id="UP000025241">
    <property type="component" value="Chromosome I"/>
</dbReference>
<evidence type="ECO:0000313" key="2">
    <source>
        <dbReference type="EMBL" id="CDF84246.1"/>
    </source>
</evidence>
<keyword evidence="3" id="KW-1185">Reference proteome</keyword>
<dbReference type="Gene3D" id="3.30.70.970">
    <property type="entry name" value="RraB-like"/>
    <property type="match status" value="1"/>
</dbReference>
<dbReference type="OrthoDB" id="8753964at2"/>
<sequence length="111" mass="12551">MTRDKQLFPDDEIGDALWALQEDGEDLSFEREVEFAVIFPDEQAALDFAIMLLQNGQKVAYSEYDGDEKLPWQVLAYPVMEPSHENISGYEQLLAEHSEPLGGKTDGWSAL</sequence>
<dbReference type="RefSeq" id="WP_043252724.1">
    <property type="nucleotide sequence ID" value="NZ_HG322950.1"/>
</dbReference>
<dbReference type="eggNOG" id="ENOG503348J">
    <property type="taxonomic scope" value="Bacteria"/>
</dbReference>
<dbReference type="AlphaFoldDB" id="A0A024HH91"/>
<name>A0A024HH91_PSEKB</name>
<dbReference type="HOGENOM" id="CLU_157098_0_0_6"/>
<dbReference type="PATRIC" id="fig|1301098.3.peg.2919"/>
<feature type="domain" description="Regulator of ribonuclease activity B" evidence="1">
    <location>
        <begin position="11"/>
        <end position="109"/>
    </location>
</feature>
<evidence type="ECO:0000259" key="1">
    <source>
        <dbReference type="Pfam" id="PF06877"/>
    </source>
</evidence>
<reference evidence="2 3" key="2">
    <citation type="submission" date="2014-05" db="EMBL/GenBank/DDBJ databases">
        <title>Genome sequence of the 3-chlorobenzoate degrading bacterium Pseudomonas knackmussii B13 shows multiple evidence for horizontal gene transfer.</title>
        <authorList>
            <person name="Miyazaki R."/>
            <person name="Bertelli C."/>
            <person name="Falquet L."/>
            <person name="Robinson-Rechavi M."/>
            <person name="Gharib W."/>
            <person name="Roy S."/>
            <person name="Van der Meer J.R."/>
        </authorList>
    </citation>
    <scope>NUCLEOTIDE SEQUENCE [LARGE SCALE GENOMIC DNA]</scope>
    <source>
        <strain evidence="2 3">B13</strain>
    </source>
</reference>
<dbReference type="InterPro" id="IPR036701">
    <property type="entry name" value="RraB-like_sf"/>
</dbReference>
<dbReference type="EMBL" id="HG322950">
    <property type="protein sequence ID" value="CDF84246.1"/>
    <property type="molecule type" value="Genomic_DNA"/>
</dbReference>
<proteinExistence type="predicted"/>
<accession>A0A024HH91</accession>
<evidence type="ECO:0000313" key="3">
    <source>
        <dbReference type="Proteomes" id="UP000025241"/>
    </source>
</evidence>
<dbReference type="Pfam" id="PF06877">
    <property type="entry name" value="RraB"/>
    <property type="match status" value="1"/>
</dbReference>
<reference evidence="2 3" key="1">
    <citation type="submission" date="2013-03" db="EMBL/GenBank/DDBJ databases">
        <authorList>
            <person name="Linke B."/>
        </authorList>
    </citation>
    <scope>NUCLEOTIDE SEQUENCE [LARGE SCALE GENOMIC DNA]</scope>
    <source>
        <strain evidence="2 3">B13</strain>
    </source>
</reference>
<gene>
    <name evidence="2" type="ORF">PKB_2899</name>
</gene>
<dbReference type="InterPro" id="IPR009671">
    <property type="entry name" value="RraB_dom"/>
</dbReference>
<dbReference type="SUPFAM" id="SSF89946">
    <property type="entry name" value="Hypothetical protein VC0424"/>
    <property type="match status" value="1"/>
</dbReference>
<dbReference type="KEGG" id="pkc:PKB_2899"/>